<sequence length="145" mass="16941">MYQEKQQFRQPWLWALLIGVLGISLYRQEFVAIGIVVAVLVLFAFLRLDTRINNEGIAYRWFPFQPRPRLIAWHQIEQVKVREYSPLGEFGGWGIRFGWKATAHTVSGNAGIEIRLKNKKRLVLIGTQQPEEVRRVIEQERQPVA</sequence>
<keyword evidence="3" id="KW-1185">Reference proteome</keyword>
<dbReference type="RefSeq" id="WP_379844810.1">
    <property type="nucleotide sequence ID" value="NZ_JBHSMA010000003.1"/>
</dbReference>
<protein>
    <recommendedName>
        <fullName evidence="4">PH domain-containing protein</fullName>
    </recommendedName>
</protein>
<comment type="caution">
    <text evidence="2">The sequence shown here is derived from an EMBL/GenBank/DDBJ whole genome shotgun (WGS) entry which is preliminary data.</text>
</comment>
<keyword evidence="1" id="KW-1133">Transmembrane helix</keyword>
<organism evidence="2 3">
    <name type="scientific">Larkinella bovis</name>
    <dbReference type="NCBI Taxonomy" id="683041"/>
    <lineage>
        <taxon>Bacteria</taxon>
        <taxon>Pseudomonadati</taxon>
        <taxon>Bacteroidota</taxon>
        <taxon>Cytophagia</taxon>
        <taxon>Cytophagales</taxon>
        <taxon>Spirosomataceae</taxon>
        <taxon>Larkinella</taxon>
    </lineage>
</organism>
<evidence type="ECO:0000313" key="3">
    <source>
        <dbReference type="Proteomes" id="UP001596106"/>
    </source>
</evidence>
<dbReference type="Proteomes" id="UP001596106">
    <property type="component" value="Unassembled WGS sequence"/>
</dbReference>
<gene>
    <name evidence="2" type="ORF">ACFPMF_11730</name>
</gene>
<accession>A0ABW0IC16</accession>
<keyword evidence="1" id="KW-0812">Transmembrane</keyword>
<proteinExistence type="predicted"/>
<evidence type="ECO:0000256" key="1">
    <source>
        <dbReference type="SAM" id="Phobius"/>
    </source>
</evidence>
<reference evidence="3" key="1">
    <citation type="journal article" date="2019" name="Int. J. Syst. Evol. Microbiol.">
        <title>The Global Catalogue of Microorganisms (GCM) 10K type strain sequencing project: providing services to taxonomists for standard genome sequencing and annotation.</title>
        <authorList>
            <consortium name="The Broad Institute Genomics Platform"/>
            <consortium name="The Broad Institute Genome Sequencing Center for Infectious Disease"/>
            <person name="Wu L."/>
            <person name="Ma J."/>
        </authorList>
    </citation>
    <scope>NUCLEOTIDE SEQUENCE [LARGE SCALE GENOMIC DNA]</scope>
    <source>
        <strain evidence="3">CCUG 55250</strain>
    </source>
</reference>
<dbReference type="EMBL" id="JBHSMA010000003">
    <property type="protein sequence ID" value="MFC5409982.1"/>
    <property type="molecule type" value="Genomic_DNA"/>
</dbReference>
<name>A0ABW0IC16_9BACT</name>
<feature type="transmembrane region" description="Helical" evidence="1">
    <location>
        <begin position="12"/>
        <end position="45"/>
    </location>
</feature>
<evidence type="ECO:0000313" key="2">
    <source>
        <dbReference type="EMBL" id="MFC5409982.1"/>
    </source>
</evidence>
<keyword evidence="1" id="KW-0472">Membrane</keyword>
<evidence type="ECO:0008006" key="4">
    <source>
        <dbReference type="Google" id="ProtNLM"/>
    </source>
</evidence>